<dbReference type="Gene3D" id="4.10.240.10">
    <property type="entry name" value="Zn(2)-C6 fungal-type DNA-binding domain"/>
    <property type="match status" value="1"/>
</dbReference>
<dbReference type="Pfam" id="PF00172">
    <property type="entry name" value="Zn_clus"/>
    <property type="match status" value="1"/>
</dbReference>
<dbReference type="PANTHER" id="PTHR37534:SF48">
    <property type="entry name" value="FINGER DOMAIN PROTEIN, PUTATIVE-RELATED"/>
    <property type="match status" value="1"/>
</dbReference>
<reference evidence="9 10" key="1">
    <citation type="submission" date="2016-10" db="EMBL/GenBank/DDBJ databases">
        <title>Draft genome sequence of Coniochaeta ligniaria NRRL30616, a lignocellulolytic fungus for bioabatement of inhibitors in plant biomass hydrolysates.</title>
        <authorList>
            <consortium name="DOE Joint Genome Institute"/>
            <person name="Jimenez D.J."/>
            <person name="Hector R.E."/>
            <person name="Riley R."/>
            <person name="Sun H."/>
            <person name="Grigoriev I.V."/>
            <person name="Van Elsas J.D."/>
            <person name="Nichols N.N."/>
        </authorList>
    </citation>
    <scope>NUCLEOTIDE SEQUENCE [LARGE SCALE GENOMIC DNA]</scope>
    <source>
        <strain evidence="9 10">NRRL 30616</strain>
    </source>
</reference>
<keyword evidence="5" id="KW-0804">Transcription</keyword>
<name>A0A1J7J6F6_9PEZI</name>
<dbReference type="GO" id="GO:0008270">
    <property type="term" value="F:zinc ion binding"/>
    <property type="evidence" value="ECO:0007669"/>
    <property type="project" value="InterPro"/>
</dbReference>
<dbReference type="GO" id="GO:0000981">
    <property type="term" value="F:DNA-binding transcription factor activity, RNA polymerase II-specific"/>
    <property type="evidence" value="ECO:0007669"/>
    <property type="project" value="InterPro"/>
</dbReference>
<evidence type="ECO:0000256" key="4">
    <source>
        <dbReference type="ARBA" id="ARBA00023125"/>
    </source>
</evidence>
<keyword evidence="2" id="KW-0862">Zinc</keyword>
<feature type="domain" description="Zn(2)-C6 fungal-type" evidence="8">
    <location>
        <begin position="22"/>
        <end position="49"/>
    </location>
</feature>
<dbReference type="SUPFAM" id="SSF57701">
    <property type="entry name" value="Zn2/Cys6 DNA-binding domain"/>
    <property type="match status" value="1"/>
</dbReference>
<dbReference type="InterPro" id="IPR036864">
    <property type="entry name" value="Zn2-C6_fun-type_DNA-bd_sf"/>
</dbReference>
<dbReference type="CDD" id="cd00067">
    <property type="entry name" value="GAL4"/>
    <property type="match status" value="1"/>
</dbReference>
<evidence type="ECO:0000256" key="3">
    <source>
        <dbReference type="ARBA" id="ARBA00023015"/>
    </source>
</evidence>
<keyword evidence="4" id="KW-0238">DNA-binding</keyword>
<keyword evidence="6" id="KW-0539">Nucleus</keyword>
<feature type="region of interest" description="Disordered" evidence="7">
    <location>
        <begin position="69"/>
        <end position="105"/>
    </location>
</feature>
<dbReference type="GO" id="GO:0045944">
    <property type="term" value="P:positive regulation of transcription by RNA polymerase II"/>
    <property type="evidence" value="ECO:0007669"/>
    <property type="project" value="TreeGrafter"/>
</dbReference>
<feature type="compositionally biased region" description="Low complexity" evidence="7">
    <location>
        <begin position="93"/>
        <end position="103"/>
    </location>
</feature>
<evidence type="ECO:0000256" key="6">
    <source>
        <dbReference type="ARBA" id="ARBA00023242"/>
    </source>
</evidence>
<dbReference type="PROSITE" id="PS50048">
    <property type="entry name" value="ZN2_CY6_FUNGAL_2"/>
    <property type="match status" value="1"/>
</dbReference>
<keyword evidence="3" id="KW-0805">Transcription regulation</keyword>
<dbReference type="InterPro" id="IPR001138">
    <property type="entry name" value="Zn2Cys6_DnaBD"/>
</dbReference>
<dbReference type="GO" id="GO:0000976">
    <property type="term" value="F:transcription cis-regulatory region binding"/>
    <property type="evidence" value="ECO:0007669"/>
    <property type="project" value="TreeGrafter"/>
</dbReference>
<comment type="subcellular location">
    <subcellularLocation>
        <location evidence="1">Nucleus</location>
    </subcellularLocation>
</comment>
<dbReference type="OrthoDB" id="5386330at2759"/>
<proteinExistence type="predicted"/>
<evidence type="ECO:0000256" key="7">
    <source>
        <dbReference type="SAM" id="MobiDB-lite"/>
    </source>
</evidence>
<dbReference type="PANTHER" id="PTHR37534">
    <property type="entry name" value="TRANSCRIPTIONAL ACTIVATOR PROTEIN UGA3"/>
    <property type="match status" value="1"/>
</dbReference>
<evidence type="ECO:0000313" key="10">
    <source>
        <dbReference type="Proteomes" id="UP000182658"/>
    </source>
</evidence>
<dbReference type="EMBL" id="KV875103">
    <property type="protein sequence ID" value="OIW24740.1"/>
    <property type="molecule type" value="Genomic_DNA"/>
</dbReference>
<evidence type="ECO:0000256" key="5">
    <source>
        <dbReference type="ARBA" id="ARBA00023163"/>
    </source>
</evidence>
<accession>A0A1J7J6F6</accession>
<sequence length="549" mass="61175">MENGSSDEKAEAALKPDSSKWCWECRRRRLVCDCTRPVCNKCKTTGVVCPGYEDKKPLTWLAPGRVLYRPRKPRGRPPASQKAVVKKGKNVPSSSESNTGPSSQEVTTLQSVAALPHAQLRTDMCDLVEAAMYCKTGPLQLPLLSLWAHFKHEVFFRLTSRHSDNTALYPEMIANQLAPNPFVVPVLELRGLPTPLQHSLVAMSLGHRIYRSTAGVVTSTFGVSSESTQKVWWARLHYHRGQAIHLMNEAIGREDIRATDGTITTVLVFLMGELQQSISSAWRHHVNGLMALFKLRGGFDKITRSVPYLKPAMFAFLLIIVAANTTSPASDQVAVASFVHVIGLIKDLYGMGIYPPFPCAEYLFLDMGSINHLRARTVDPVEAENNNFKSLVAEAHSLLDHISAFSPEEWAEANSSEFKDEWLLVARIYHCAVTLYCISSLQSLGLLPSTPQMQTRRAGQRDRLMVLLAEGFASPLLKKSLIWPLVVAGFEAGDGSDFERRFVATHLEDQSRELGSSQPLVAKAVFERFWSGGKTRWDDCFDRPYAFLV</sequence>
<keyword evidence="10" id="KW-1185">Reference proteome</keyword>
<organism evidence="9 10">
    <name type="scientific">Coniochaeta ligniaria NRRL 30616</name>
    <dbReference type="NCBI Taxonomy" id="1408157"/>
    <lineage>
        <taxon>Eukaryota</taxon>
        <taxon>Fungi</taxon>
        <taxon>Dikarya</taxon>
        <taxon>Ascomycota</taxon>
        <taxon>Pezizomycotina</taxon>
        <taxon>Sordariomycetes</taxon>
        <taxon>Sordariomycetidae</taxon>
        <taxon>Coniochaetales</taxon>
        <taxon>Coniochaetaceae</taxon>
        <taxon>Coniochaeta</taxon>
    </lineage>
</organism>
<dbReference type="Pfam" id="PF11951">
    <property type="entry name" value="Fungal_trans_2"/>
    <property type="match status" value="1"/>
</dbReference>
<evidence type="ECO:0000256" key="1">
    <source>
        <dbReference type="ARBA" id="ARBA00004123"/>
    </source>
</evidence>
<protein>
    <recommendedName>
        <fullName evidence="8">Zn(2)-C6 fungal-type domain-containing protein</fullName>
    </recommendedName>
</protein>
<evidence type="ECO:0000259" key="8">
    <source>
        <dbReference type="PROSITE" id="PS50048"/>
    </source>
</evidence>
<dbReference type="InParanoid" id="A0A1J7J6F6"/>
<dbReference type="GO" id="GO:0005634">
    <property type="term" value="C:nucleus"/>
    <property type="evidence" value="ECO:0007669"/>
    <property type="project" value="UniProtKB-SubCell"/>
</dbReference>
<evidence type="ECO:0000256" key="2">
    <source>
        <dbReference type="ARBA" id="ARBA00022833"/>
    </source>
</evidence>
<gene>
    <name evidence="9" type="ORF">CONLIGDRAFT_685687</name>
</gene>
<dbReference type="AlphaFoldDB" id="A0A1J7J6F6"/>
<dbReference type="Proteomes" id="UP000182658">
    <property type="component" value="Unassembled WGS sequence"/>
</dbReference>
<dbReference type="InterPro" id="IPR021858">
    <property type="entry name" value="Fun_TF"/>
</dbReference>
<evidence type="ECO:0000313" key="9">
    <source>
        <dbReference type="EMBL" id="OIW24740.1"/>
    </source>
</evidence>